<keyword evidence="3" id="KW-1185">Reference proteome</keyword>
<evidence type="ECO:0000313" key="3">
    <source>
        <dbReference type="Proteomes" id="UP000355283"/>
    </source>
</evidence>
<evidence type="ECO:0000313" key="2">
    <source>
        <dbReference type="EMBL" id="TFJ85437.1"/>
    </source>
</evidence>
<feature type="non-terminal residue" evidence="2">
    <location>
        <position position="1"/>
    </location>
</feature>
<feature type="compositionally biased region" description="Low complexity" evidence="1">
    <location>
        <begin position="121"/>
        <end position="137"/>
    </location>
</feature>
<evidence type="ECO:0000256" key="1">
    <source>
        <dbReference type="SAM" id="MobiDB-lite"/>
    </source>
</evidence>
<dbReference type="Proteomes" id="UP000355283">
    <property type="component" value="Unassembled WGS sequence"/>
</dbReference>
<accession>A0A4D9D4Z5</accession>
<comment type="caution">
    <text evidence="2">The sequence shown here is derived from an EMBL/GenBank/DDBJ whole genome shotgun (WGS) entry which is preliminary data.</text>
</comment>
<dbReference type="EMBL" id="SDOX01000011">
    <property type="protein sequence ID" value="TFJ85437.1"/>
    <property type="molecule type" value="Genomic_DNA"/>
</dbReference>
<reference evidence="2 3" key="1">
    <citation type="submission" date="2019-01" db="EMBL/GenBank/DDBJ databases">
        <title>Nuclear Genome Assembly of the Microalgal Biofuel strain Nannochloropsis salina CCMP1776.</title>
        <authorList>
            <person name="Hovde B."/>
        </authorList>
    </citation>
    <scope>NUCLEOTIDE SEQUENCE [LARGE SCALE GENOMIC DNA]</scope>
    <source>
        <strain evidence="2 3">CCMP1776</strain>
    </source>
</reference>
<gene>
    <name evidence="2" type="ORF">NSK_002947</name>
</gene>
<feature type="region of interest" description="Disordered" evidence="1">
    <location>
        <begin position="118"/>
        <end position="212"/>
    </location>
</feature>
<dbReference type="AlphaFoldDB" id="A0A4D9D4Z5"/>
<feature type="compositionally biased region" description="Acidic residues" evidence="1">
    <location>
        <begin position="169"/>
        <end position="184"/>
    </location>
</feature>
<feature type="compositionally biased region" description="Basic residues" evidence="1">
    <location>
        <begin position="192"/>
        <end position="202"/>
    </location>
</feature>
<organism evidence="2 3">
    <name type="scientific">Nannochloropsis salina CCMP1776</name>
    <dbReference type="NCBI Taxonomy" id="1027361"/>
    <lineage>
        <taxon>Eukaryota</taxon>
        <taxon>Sar</taxon>
        <taxon>Stramenopiles</taxon>
        <taxon>Ochrophyta</taxon>
        <taxon>Eustigmatophyceae</taxon>
        <taxon>Eustigmatales</taxon>
        <taxon>Monodopsidaceae</taxon>
        <taxon>Microchloropsis</taxon>
        <taxon>Microchloropsis salina</taxon>
    </lineage>
</organism>
<protein>
    <submittedName>
        <fullName evidence="2">Uncharacterized protein</fullName>
    </submittedName>
</protein>
<proteinExistence type="predicted"/>
<sequence length="263" mass="27851">RRGGKFLQAPCYKIVCSDPADTIISESASLKVGLALRHELRSSSSAWSLPHPYLLADALNQPPSAAFPSSLPPSLPSSLPPDAPLSEAAVAHFVACVLYLWRRSRAHDLMDAEATGHGQRASLPLSPSSSSASASSSTADHGFFSEGEGEGEGGKASRATSSEPVPAGSEEEEEEEEEEEDEEEMMRMGSYHYHKQRHRPGGRRNSFYSAPGHSLPADVKPSVASNDGSSIFTFVPSLDCASQASGFEKSKPAAAASCSSWEG</sequence>
<dbReference type="OrthoDB" id="10249433at2759"/>
<name>A0A4D9D4Z5_9STRA</name>